<feature type="active site" description="Charge relay system" evidence="10">
    <location>
        <position position="214"/>
    </location>
</feature>
<dbReference type="InterPro" id="IPR015500">
    <property type="entry name" value="Peptidase_S8_subtilisin-rel"/>
</dbReference>
<dbReference type="NCBIfam" id="TIGR03921">
    <property type="entry name" value="T7SS_mycosin"/>
    <property type="match status" value="1"/>
</dbReference>
<evidence type="ECO:0000313" key="14">
    <source>
        <dbReference type="Proteomes" id="UP001376459"/>
    </source>
</evidence>
<evidence type="ECO:0000256" key="7">
    <source>
        <dbReference type="ARBA" id="ARBA00022825"/>
    </source>
</evidence>
<proteinExistence type="inferred from homology"/>
<dbReference type="SUPFAM" id="SSF52743">
    <property type="entry name" value="Subtilisin-like"/>
    <property type="match status" value="1"/>
</dbReference>
<gene>
    <name evidence="13" type="primary">mycP</name>
    <name evidence="13" type="ORF">WKI71_32385</name>
</gene>
<keyword evidence="6 10" id="KW-0378">Hydrolase</keyword>
<keyword evidence="7 10" id="KW-0720">Serine protease</keyword>
<comment type="subcellular location">
    <subcellularLocation>
        <location evidence="1">Cell membrane</location>
        <topology evidence="1">Single-pass membrane protein</topology>
    </subcellularLocation>
</comment>
<evidence type="ECO:0000313" key="13">
    <source>
        <dbReference type="EMBL" id="MEJ8671372.1"/>
    </source>
</evidence>
<keyword evidence="14" id="KW-1185">Reference proteome</keyword>
<keyword evidence="4 10" id="KW-0645">Protease</keyword>
<dbReference type="GO" id="GO:0008233">
    <property type="term" value="F:peptidase activity"/>
    <property type="evidence" value="ECO:0007669"/>
    <property type="project" value="UniProtKB-KW"/>
</dbReference>
<dbReference type="EMBL" id="JBBKAK010000001">
    <property type="protein sequence ID" value="MEJ8671372.1"/>
    <property type="molecule type" value="Genomic_DNA"/>
</dbReference>
<dbReference type="PROSITE" id="PS00136">
    <property type="entry name" value="SUBTILASE_ASP"/>
    <property type="match status" value="1"/>
</dbReference>
<dbReference type="PANTHER" id="PTHR43806">
    <property type="entry name" value="PEPTIDASE S8"/>
    <property type="match status" value="1"/>
</dbReference>
<evidence type="ECO:0000256" key="2">
    <source>
        <dbReference type="ARBA" id="ARBA00011073"/>
    </source>
</evidence>
<dbReference type="InterPro" id="IPR036852">
    <property type="entry name" value="Peptidase_S8/S53_dom_sf"/>
</dbReference>
<keyword evidence="5" id="KW-0812">Transmembrane</keyword>
<name>A0ABU8UR49_9ACTN</name>
<evidence type="ECO:0000256" key="8">
    <source>
        <dbReference type="ARBA" id="ARBA00022989"/>
    </source>
</evidence>
<dbReference type="Gene3D" id="3.40.50.200">
    <property type="entry name" value="Peptidase S8/S53 domain"/>
    <property type="match status" value="1"/>
</dbReference>
<comment type="similarity">
    <text evidence="2 10">Belongs to the peptidase S8 family.</text>
</comment>
<keyword evidence="8" id="KW-1133">Transmembrane helix</keyword>
<dbReference type="InterPro" id="IPR050131">
    <property type="entry name" value="Peptidase_S8_subtilisin-like"/>
</dbReference>
<dbReference type="InterPro" id="IPR023827">
    <property type="entry name" value="Peptidase_S8_Asp-AS"/>
</dbReference>
<feature type="domain" description="Peptidase S8/S53" evidence="12">
    <location>
        <begin position="10"/>
        <end position="265"/>
    </location>
</feature>
<feature type="compositionally biased region" description="Basic residues" evidence="11">
    <location>
        <begin position="323"/>
        <end position="338"/>
    </location>
</feature>
<evidence type="ECO:0000256" key="4">
    <source>
        <dbReference type="ARBA" id="ARBA00022670"/>
    </source>
</evidence>
<dbReference type="PRINTS" id="PR00723">
    <property type="entry name" value="SUBTILISIN"/>
</dbReference>
<dbReference type="Proteomes" id="UP001376459">
    <property type="component" value="Unassembled WGS sequence"/>
</dbReference>
<evidence type="ECO:0000256" key="10">
    <source>
        <dbReference type="PROSITE-ProRule" id="PRU01240"/>
    </source>
</evidence>
<feature type="region of interest" description="Disordered" evidence="11">
    <location>
        <begin position="387"/>
        <end position="415"/>
    </location>
</feature>
<dbReference type="PROSITE" id="PS51892">
    <property type="entry name" value="SUBTILASE"/>
    <property type="match status" value="1"/>
</dbReference>
<accession>A0ABU8UR49</accession>
<keyword evidence="3" id="KW-1003">Cell membrane</keyword>
<evidence type="ECO:0000256" key="6">
    <source>
        <dbReference type="ARBA" id="ARBA00022801"/>
    </source>
</evidence>
<feature type="region of interest" description="Disordered" evidence="11">
    <location>
        <begin position="297"/>
        <end position="349"/>
    </location>
</feature>
<sequence>MQDTWAETQGEGVTVAVVDSGVDGTHADLAGQVLEGKDFTGGGNAREDLDGHGTSMASLIAAHGHGAGNASGMVGLAPKAKIMPLRVIQTQKDPNHDETWAAAVRYAVDHGAKVINLSFGNDGGKTLSDGREAISYAQAHDVVVVASAGNEGSVAVEEPAALPGVVSVGAVDKEGNRWENSNTGKGLTLMAPGVEVLAADKTRSQQYSLSNGTSDATAYVSATAALVRAKYPDLTAGQVINRLLKSASFLGHKGLKAPDEEYGYGIIRPRQAVTMDIPAGPEEPPRPTHLLHLDLQRGGQRDRQVDAGQKEEEVLLQQPSPCRRWRRSRRGHRRHRLRGTPQPSQRRRRWPRLRRWRVAVPRLPVSPAAVPRSRFEPGIPCLAGAGPAASRPLQSAAPAAGASRGKPSSSVAARGASGFPKRLRLPQGWNLGTHVGILLNLLGYRDEDRALKCLGRGDVCPDSAPVCRVGMSIPQ</sequence>
<evidence type="ECO:0000256" key="3">
    <source>
        <dbReference type="ARBA" id="ARBA00022475"/>
    </source>
</evidence>
<dbReference type="GO" id="GO:0006508">
    <property type="term" value="P:proteolysis"/>
    <property type="evidence" value="ECO:0007669"/>
    <property type="project" value="UniProtKB-KW"/>
</dbReference>
<evidence type="ECO:0000256" key="11">
    <source>
        <dbReference type="SAM" id="MobiDB-lite"/>
    </source>
</evidence>
<feature type="active site" description="Charge relay system" evidence="10">
    <location>
        <position position="52"/>
    </location>
</feature>
<dbReference type="PANTHER" id="PTHR43806:SF11">
    <property type="entry name" value="CEREVISIN-RELATED"/>
    <property type="match status" value="1"/>
</dbReference>
<evidence type="ECO:0000256" key="5">
    <source>
        <dbReference type="ARBA" id="ARBA00022692"/>
    </source>
</evidence>
<dbReference type="InterPro" id="IPR023834">
    <property type="entry name" value="T7SS_pept_S8A_mycosin"/>
</dbReference>
<dbReference type="InterPro" id="IPR000209">
    <property type="entry name" value="Peptidase_S8/S53_dom"/>
</dbReference>
<organism evidence="13 14">
    <name type="scientific">Streptomyces machairae</name>
    <dbReference type="NCBI Taxonomy" id="3134109"/>
    <lineage>
        <taxon>Bacteria</taxon>
        <taxon>Bacillati</taxon>
        <taxon>Actinomycetota</taxon>
        <taxon>Actinomycetes</taxon>
        <taxon>Kitasatosporales</taxon>
        <taxon>Streptomycetaceae</taxon>
        <taxon>Streptomyces</taxon>
    </lineage>
</organism>
<feature type="active site" description="Charge relay system" evidence="10">
    <location>
        <position position="19"/>
    </location>
</feature>
<evidence type="ECO:0000259" key="12">
    <source>
        <dbReference type="Pfam" id="PF00082"/>
    </source>
</evidence>
<protein>
    <submittedName>
        <fullName evidence="13">Type VII secretion-associated serine protease mycosin</fullName>
    </submittedName>
</protein>
<evidence type="ECO:0000256" key="9">
    <source>
        <dbReference type="ARBA" id="ARBA00023136"/>
    </source>
</evidence>
<comment type="caution">
    <text evidence="13">The sequence shown here is derived from an EMBL/GenBank/DDBJ whole genome shotgun (WGS) entry which is preliminary data.</text>
</comment>
<evidence type="ECO:0000256" key="1">
    <source>
        <dbReference type="ARBA" id="ARBA00004162"/>
    </source>
</evidence>
<keyword evidence="9" id="KW-0472">Membrane</keyword>
<dbReference type="Pfam" id="PF00082">
    <property type="entry name" value="Peptidase_S8"/>
    <property type="match status" value="1"/>
</dbReference>
<feature type="compositionally biased region" description="Basic and acidic residues" evidence="11">
    <location>
        <begin position="297"/>
        <end position="313"/>
    </location>
</feature>
<reference evidence="13 14" key="1">
    <citation type="submission" date="2024-03" db="EMBL/GenBank/DDBJ databases">
        <title>Novel Streptomyces species of biotechnological and ecological value are a feature of Machair soil.</title>
        <authorList>
            <person name="Prole J.R."/>
            <person name="Goodfellow M."/>
            <person name="Allenby N."/>
            <person name="Ward A.C."/>
        </authorList>
    </citation>
    <scope>NUCLEOTIDE SEQUENCE [LARGE SCALE GENOMIC DNA]</scope>
    <source>
        <strain evidence="13 14">MS1.AVA.1</strain>
    </source>
</reference>